<evidence type="ECO:0000259" key="8">
    <source>
        <dbReference type="PROSITE" id="PS50893"/>
    </source>
</evidence>
<feature type="transmembrane region" description="Helical" evidence="7">
    <location>
        <begin position="281"/>
        <end position="303"/>
    </location>
</feature>
<keyword evidence="4 10" id="KW-0067">ATP-binding</keyword>
<evidence type="ECO:0000256" key="1">
    <source>
        <dbReference type="ARBA" id="ARBA00004651"/>
    </source>
</evidence>
<dbReference type="EMBL" id="AP025516">
    <property type="protein sequence ID" value="BDD86015.1"/>
    <property type="molecule type" value="Genomic_DNA"/>
</dbReference>
<feature type="transmembrane region" description="Helical" evidence="7">
    <location>
        <begin position="135"/>
        <end position="158"/>
    </location>
</feature>
<keyword evidence="11" id="KW-1185">Reference proteome</keyword>
<evidence type="ECO:0000313" key="10">
    <source>
        <dbReference type="EMBL" id="BDD86015.1"/>
    </source>
</evidence>
<dbReference type="InterPro" id="IPR036640">
    <property type="entry name" value="ABC1_TM_sf"/>
</dbReference>
<dbReference type="InterPro" id="IPR027417">
    <property type="entry name" value="P-loop_NTPase"/>
</dbReference>
<dbReference type="SUPFAM" id="SSF90123">
    <property type="entry name" value="ABC transporter transmembrane region"/>
    <property type="match status" value="1"/>
</dbReference>
<dbReference type="PANTHER" id="PTHR43394:SF1">
    <property type="entry name" value="ATP-BINDING CASSETTE SUB-FAMILY B MEMBER 10, MITOCHONDRIAL"/>
    <property type="match status" value="1"/>
</dbReference>
<dbReference type="InterPro" id="IPR017871">
    <property type="entry name" value="ABC_transporter-like_CS"/>
</dbReference>
<dbReference type="GO" id="GO:0005524">
    <property type="term" value="F:ATP binding"/>
    <property type="evidence" value="ECO:0007669"/>
    <property type="project" value="UniProtKB-KW"/>
</dbReference>
<dbReference type="PANTHER" id="PTHR43394">
    <property type="entry name" value="ATP-DEPENDENT PERMEASE MDL1, MITOCHONDRIAL"/>
    <property type="match status" value="1"/>
</dbReference>
<reference evidence="10 11" key="1">
    <citation type="submission" date="2022-01" db="EMBL/GenBank/DDBJ databases">
        <title>Desulfofustis limnae sp. nov., a novel mesophilic sulfate-reducing bacterium isolated from marsh soil.</title>
        <authorList>
            <person name="Watanabe M."/>
            <person name="Takahashi A."/>
            <person name="Kojima H."/>
            <person name="Fukui M."/>
        </authorList>
    </citation>
    <scope>NUCLEOTIDE SEQUENCE [LARGE SCALE GENOMIC DNA]</scope>
    <source>
        <strain evidence="10 11">PPLL</strain>
    </source>
</reference>
<feature type="domain" description="ABC transmembrane type-1" evidence="9">
    <location>
        <begin position="19"/>
        <end position="293"/>
    </location>
</feature>
<keyword evidence="2 7" id="KW-0812">Transmembrane</keyword>
<comment type="subcellular location">
    <subcellularLocation>
        <location evidence="1">Cell membrane</location>
        <topology evidence="1">Multi-pass membrane protein</topology>
    </subcellularLocation>
</comment>
<dbReference type="Gene3D" id="1.20.1560.10">
    <property type="entry name" value="ABC transporter type 1, transmembrane domain"/>
    <property type="match status" value="1"/>
</dbReference>
<dbReference type="SUPFAM" id="SSF52540">
    <property type="entry name" value="P-loop containing nucleoside triphosphate hydrolases"/>
    <property type="match status" value="1"/>
</dbReference>
<dbReference type="PROSITE" id="PS50893">
    <property type="entry name" value="ABC_TRANSPORTER_2"/>
    <property type="match status" value="1"/>
</dbReference>
<keyword evidence="6 7" id="KW-0472">Membrane</keyword>
<dbReference type="RefSeq" id="WP_284153118.1">
    <property type="nucleotide sequence ID" value="NZ_AP025516.1"/>
</dbReference>
<dbReference type="Pfam" id="PF00005">
    <property type="entry name" value="ABC_tran"/>
    <property type="match status" value="1"/>
</dbReference>
<evidence type="ECO:0000259" key="9">
    <source>
        <dbReference type="PROSITE" id="PS50929"/>
    </source>
</evidence>
<dbReference type="InterPro" id="IPR003593">
    <property type="entry name" value="AAA+_ATPase"/>
</dbReference>
<feature type="transmembrane region" description="Helical" evidence="7">
    <location>
        <begin position="243"/>
        <end position="269"/>
    </location>
</feature>
<evidence type="ECO:0000256" key="4">
    <source>
        <dbReference type="ARBA" id="ARBA00022840"/>
    </source>
</evidence>
<dbReference type="InterPro" id="IPR039421">
    <property type="entry name" value="Type_1_exporter"/>
</dbReference>
<feature type="transmembrane region" description="Helical" evidence="7">
    <location>
        <begin position="16"/>
        <end position="43"/>
    </location>
</feature>
<dbReference type="InterPro" id="IPR014223">
    <property type="entry name" value="ABC_CydC/D"/>
</dbReference>
<evidence type="ECO:0000256" key="5">
    <source>
        <dbReference type="ARBA" id="ARBA00022989"/>
    </source>
</evidence>
<dbReference type="Proteomes" id="UP000830055">
    <property type="component" value="Chromosome"/>
</dbReference>
<evidence type="ECO:0000256" key="6">
    <source>
        <dbReference type="ARBA" id="ARBA00023136"/>
    </source>
</evidence>
<evidence type="ECO:0000313" key="11">
    <source>
        <dbReference type="Proteomes" id="UP000830055"/>
    </source>
</evidence>
<dbReference type="SMART" id="SM00382">
    <property type="entry name" value="AAA"/>
    <property type="match status" value="1"/>
</dbReference>
<feature type="domain" description="ABC transporter" evidence="8">
    <location>
        <begin position="341"/>
        <end position="577"/>
    </location>
</feature>
<dbReference type="PROSITE" id="PS00211">
    <property type="entry name" value="ABC_TRANSPORTER_1"/>
    <property type="match status" value="1"/>
</dbReference>
<evidence type="ECO:0000256" key="7">
    <source>
        <dbReference type="SAM" id="Phobius"/>
    </source>
</evidence>
<dbReference type="NCBIfam" id="TIGR02868">
    <property type="entry name" value="CydC"/>
    <property type="match status" value="1"/>
</dbReference>
<evidence type="ECO:0000256" key="3">
    <source>
        <dbReference type="ARBA" id="ARBA00022741"/>
    </source>
</evidence>
<organism evidence="10 11">
    <name type="scientific">Desulfofustis limnaeus</name>
    <dbReference type="NCBI Taxonomy" id="2740163"/>
    <lineage>
        <taxon>Bacteria</taxon>
        <taxon>Pseudomonadati</taxon>
        <taxon>Thermodesulfobacteriota</taxon>
        <taxon>Desulfobulbia</taxon>
        <taxon>Desulfobulbales</taxon>
        <taxon>Desulfocapsaceae</taxon>
        <taxon>Desulfofustis</taxon>
    </lineage>
</organism>
<gene>
    <name evidence="10" type="ORF">DPPLL_03800</name>
</gene>
<feature type="transmembrane region" description="Helical" evidence="7">
    <location>
        <begin position="164"/>
        <end position="183"/>
    </location>
</feature>
<proteinExistence type="predicted"/>
<dbReference type="CDD" id="cd18585">
    <property type="entry name" value="ABC_6TM_CydC"/>
    <property type="match status" value="1"/>
</dbReference>
<dbReference type="PROSITE" id="PS50929">
    <property type="entry name" value="ABC_TM1F"/>
    <property type="match status" value="1"/>
</dbReference>
<keyword evidence="3" id="KW-0547">Nucleotide-binding</keyword>
<dbReference type="InterPro" id="IPR003439">
    <property type="entry name" value="ABC_transporter-like_ATP-bd"/>
</dbReference>
<dbReference type="Pfam" id="PF00664">
    <property type="entry name" value="ABC_membrane"/>
    <property type="match status" value="1"/>
</dbReference>
<keyword evidence="5 7" id="KW-1133">Transmembrane helix</keyword>
<dbReference type="Gene3D" id="3.40.50.300">
    <property type="entry name" value="P-loop containing nucleotide triphosphate hydrolases"/>
    <property type="match status" value="1"/>
</dbReference>
<evidence type="ECO:0000256" key="2">
    <source>
        <dbReference type="ARBA" id="ARBA00022692"/>
    </source>
</evidence>
<name>A0ABM7W510_9BACT</name>
<accession>A0ABM7W510</accession>
<protein>
    <submittedName>
        <fullName evidence="10">Cysteine/glutathione ABC transporter ATP-binding protein/permease CydC</fullName>
    </submittedName>
</protein>
<dbReference type="InterPro" id="IPR011527">
    <property type="entry name" value="ABC1_TM_dom"/>
</dbReference>
<sequence length="580" mass="63246">MNELLPFIRLLHPHRIWVFWGIAAGILTLLASIGLLAVSGWFLSASAVAGLSLVAAQRFDIHTPSAGVRGFAVLRTVGRYAERVISHEATLRLLASLRVWFYQTIEPQAPASLYRHRSGDLLNRIVTDIDTLDLLFVRVLAPTVVAAAVAMAVGGLLWWLAPSLAVVFSLIFLLAGLLIPLLAERLGRPIGAQIQQHQGELRSNLVEDLQGMADLSVYGAQHRRCQERLAECDRLLGLQEKMAVISGGSTAHITLFSGLAALAALYLALPLAQDGHFSEPVLALITFGVLATFESVQPLPLAYQMLGKIRAAAGRLIEVGEAPVTVVFPDVRAPESVDLSIDFQKVCFGYPGSGTARVIESIDLSIPAQSTVALVGPSGSGKTTLAHLLSRFWDPDHGSIMIGGTDLRRFSEEQLRRKITLVSQRAHVFNATLRDNLLIAAPHADEAQLRKALERAQLAEFVDGLPDGLDTWTGEGGSQLSGGEARRLILARALLKNAPIWILDEPTEGLDNDNRRRFTETIFANLSGRSGLFITHTREALTRVNQVCFLENGHIVACGSHERLFAENRRYHHFIGTQQS</sequence>